<proteinExistence type="predicted"/>
<dbReference type="OrthoDB" id="2951054at2759"/>
<protein>
    <submittedName>
        <fullName evidence="2">MFS general substrate transporter</fullName>
    </submittedName>
</protein>
<gene>
    <name evidence="2" type="ORF">MIND_01286700</name>
</gene>
<evidence type="ECO:0000313" key="2">
    <source>
        <dbReference type="EMBL" id="KAF7291420.1"/>
    </source>
</evidence>
<dbReference type="RefSeq" id="XP_037214542.1">
    <property type="nucleotide sequence ID" value="XM_037369336.1"/>
</dbReference>
<feature type="region of interest" description="Disordered" evidence="1">
    <location>
        <begin position="1"/>
        <end position="24"/>
    </location>
</feature>
<comment type="caution">
    <text evidence="2">The sequence shown here is derived from an EMBL/GenBank/DDBJ whole genome shotgun (WGS) entry which is preliminary data.</text>
</comment>
<reference evidence="2" key="1">
    <citation type="submission" date="2020-05" db="EMBL/GenBank/DDBJ databases">
        <title>Mycena genomes resolve the evolution of fungal bioluminescence.</title>
        <authorList>
            <person name="Tsai I.J."/>
        </authorList>
    </citation>
    <scope>NUCLEOTIDE SEQUENCE</scope>
    <source>
        <strain evidence="2">171206Taipei</strain>
    </source>
</reference>
<name>A0A8H6S381_9AGAR</name>
<sequence>MPIDNTEAERAPTNSSATPFELPTPHMFTNSSNFTITGGNFTAASYQLNFAAPHSDVDDQDDYRRIRWGDIDLRHLRLQSTPHSDLGTVGRVPSASRSMYAARVYGSTSEMSVAVYQGNGAQQEWLRAIKEHGALCHPAVLQLFATSSHRGIYAAVFHDDLIPPENICQESSSLATVYYRQYFEKEIMKVAPYICTAIGRQFIKPQMLTPWIRSSTHCITLEIYPLSRLEPFRPGLMRTDIYHLVIGSSCSNIIAPMHPVAASVLDMISMLSLEQFIVRITSHECKPMYLLLHQSSFKLHTVCFLTDFAQSLNPWLCDRYFKEHRDLKGWTDDVEYIVHFPYETDVQQHIQATESKWTRGWWSGHLKHQIVQMGTGWSRLQYPFRLLAIQMDVGFGDLDANYTHNDKLKVQTAWITQAAYIFQQLKISKNRHRFLLLRDATCTVSFKIKSSQQYKKDTPAYLFLCPYWMFFDGTTITRPERIAYWSLDPEGDEPLNDARLPELSINMSIHGFYWEDEAYDALIEFFTGKGFDPYSLDVAKHFGVKECVIFDKQC</sequence>
<evidence type="ECO:0000313" key="3">
    <source>
        <dbReference type="Proteomes" id="UP000636479"/>
    </source>
</evidence>
<organism evidence="2 3">
    <name type="scientific">Mycena indigotica</name>
    <dbReference type="NCBI Taxonomy" id="2126181"/>
    <lineage>
        <taxon>Eukaryota</taxon>
        <taxon>Fungi</taxon>
        <taxon>Dikarya</taxon>
        <taxon>Basidiomycota</taxon>
        <taxon>Agaricomycotina</taxon>
        <taxon>Agaricomycetes</taxon>
        <taxon>Agaricomycetidae</taxon>
        <taxon>Agaricales</taxon>
        <taxon>Marasmiineae</taxon>
        <taxon>Mycenaceae</taxon>
        <taxon>Mycena</taxon>
    </lineage>
</organism>
<accession>A0A8H6S381</accession>
<dbReference type="Proteomes" id="UP000636479">
    <property type="component" value="Unassembled WGS sequence"/>
</dbReference>
<dbReference type="EMBL" id="JACAZF010000013">
    <property type="protein sequence ID" value="KAF7291420.1"/>
    <property type="molecule type" value="Genomic_DNA"/>
</dbReference>
<evidence type="ECO:0000256" key="1">
    <source>
        <dbReference type="SAM" id="MobiDB-lite"/>
    </source>
</evidence>
<dbReference type="GeneID" id="59351852"/>
<keyword evidence="3" id="KW-1185">Reference proteome</keyword>
<dbReference type="AlphaFoldDB" id="A0A8H6S381"/>